<feature type="domain" description="SET" evidence="2">
    <location>
        <begin position="176"/>
        <end position="295"/>
    </location>
</feature>
<keyword evidence="4" id="KW-1185">Reference proteome</keyword>
<dbReference type="SMART" id="SM00317">
    <property type="entry name" value="SET"/>
    <property type="match status" value="1"/>
</dbReference>
<comment type="caution">
    <text evidence="3">The sequence shown here is derived from an EMBL/GenBank/DDBJ whole genome shotgun (WGS) entry which is preliminary data.</text>
</comment>
<evidence type="ECO:0000259" key="2">
    <source>
        <dbReference type="PROSITE" id="PS50280"/>
    </source>
</evidence>
<evidence type="ECO:0000256" key="1">
    <source>
        <dbReference type="SAM" id="Phobius"/>
    </source>
</evidence>
<dbReference type="OrthoDB" id="6141102at2759"/>
<dbReference type="Pfam" id="PF00856">
    <property type="entry name" value="SET"/>
    <property type="match status" value="1"/>
</dbReference>
<accession>A0A9N9F4W9</accession>
<keyword evidence="1" id="KW-0812">Transmembrane</keyword>
<dbReference type="EMBL" id="CAJVPI010000263">
    <property type="protein sequence ID" value="CAG8510012.1"/>
    <property type="molecule type" value="Genomic_DNA"/>
</dbReference>
<name>A0A9N9F4W9_9GLOM</name>
<sequence>MAKSKQSNATASSNGKATTHWLFQEYEITIRPITLLSLLTIILAVYSVYYTGEYREKVQLCEPSLTEGKDEITWIELPRAKPTDSYASLSNGAFVFRRIYMDDFWNEFWVEPINWPEFDEGALSLIERNNLQKSIFQAKHIQPNVLKTVLNATDKYTPKVKEIELADKNGTYIDDRSMYVRWVDDNLRFGLFAGRNLRSGEVLGVYAGEYVSDNRQDYDYAWEYNYLVQLEDENEKPARLVIDAKYKGNYLRFANHKDVDYNGDATYIIYNNMWLVVYVVNNEIKMDEQIFVNYGEAYWAERTRY</sequence>
<keyword evidence="1" id="KW-0472">Membrane</keyword>
<proteinExistence type="predicted"/>
<evidence type="ECO:0000313" key="3">
    <source>
        <dbReference type="EMBL" id="CAG8510012.1"/>
    </source>
</evidence>
<feature type="transmembrane region" description="Helical" evidence="1">
    <location>
        <begin position="28"/>
        <end position="49"/>
    </location>
</feature>
<dbReference type="SUPFAM" id="SSF82199">
    <property type="entry name" value="SET domain"/>
    <property type="match status" value="1"/>
</dbReference>
<gene>
    <name evidence="3" type="ORF">PBRASI_LOCUS3061</name>
</gene>
<dbReference type="Gene3D" id="2.170.270.10">
    <property type="entry name" value="SET domain"/>
    <property type="match status" value="1"/>
</dbReference>
<reference evidence="3" key="1">
    <citation type="submission" date="2021-06" db="EMBL/GenBank/DDBJ databases">
        <authorList>
            <person name="Kallberg Y."/>
            <person name="Tangrot J."/>
            <person name="Rosling A."/>
        </authorList>
    </citation>
    <scope>NUCLEOTIDE SEQUENCE</scope>
    <source>
        <strain evidence="3">BR232B</strain>
    </source>
</reference>
<dbReference type="Proteomes" id="UP000789739">
    <property type="component" value="Unassembled WGS sequence"/>
</dbReference>
<dbReference type="InterPro" id="IPR001214">
    <property type="entry name" value="SET_dom"/>
</dbReference>
<dbReference type="AlphaFoldDB" id="A0A9N9F4W9"/>
<keyword evidence="1" id="KW-1133">Transmembrane helix</keyword>
<protein>
    <submittedName>
        <fullName evidence="3">5065_t:CDS:1</fullName>
    </submittedName>
</protein>
<evidence type="ECO:0000313" key="4">
    <source>
        <dbReference type="Proteomes" id="UP000789739"/>
    </source>
</evidence>
<organism evidence="3 4">
    <name type="scientific">Paraglomus brasilianum</name>
    <dbReference type="NCBI Taxonomy" id="144538"/>
    <lineage>
        <taxon>Eukaryota</taxon>
        <taxon>Fungi</taxon>
        <taxon>Fungi incertae sedis</taxon>
        <taxon>Mucoromycota</taxon>
        <taxon>Glomeromycotina</taxon>
        <taxon>Glomeromycetes</taxon>
        <taxon>Paraglomerales</taxon>
        <taxon>Paraglomeraceae</taxon>
        <taxon>Paraglomus</taxon>
    </lineage>
</organism>
<dbReference type="InterPro" id="IPR046341">
    <property type="entry name" value="SET_dom_sf"/>
</dbReference>
<dbReference type="PROSITE" id="PS50280">
    <property type="entry name" value="SET"/>
    <property type="match status" value="1"/>
</dbReference>